<organism evidence="1 2">
    <name type="scientific">Bradyrhizobium japonicum</name>
    <dbReference type="NCBI Taxonomy" id="375"/>
    <lineage>
        <taxon>Bacteria</taxon>
        <taxon>Pseudomonadati</taxon>
        <taxon>Pseudomonadota</taxon>
        <taxon>Alphaproteobacteria</taxon>
        <taxon>Hyphomicrobiales</taxon>
        <taxon>Nitrobacteraceae</taxon>
        <taxon>Bradyrhizobium</taxon>
    </lineage>
</organism>
<dbReference type="InterPro" id="IPR037219">
    <property type="entry name" value="Peptidase_M41-like"/>
</dbReference>
<name>A0A1Y2JT61_BRAJP</name>
<gene>
    <name evidence="1" type="ORF">BSZ19_10590</name>
</gene>
<dbReference type="GO" id="GO:0004222">
    <property type="term" value="F:metalloendopeptidase activity"/>
    <property type="evidence" value="ECO:0007669"/>
    <property type="project" value="InterPro"/>
</dbReference>
<evidence type="ECO:0000313" key="2">
    <source>
        <dbReference type="Proteomes" id="UP000193335"/>
    </source>
</evidence>
<dbReference type="SUPFAM" id="SSF140990">
    <property type="entry name" value="FtsH protease domain-like"/>
    <property type="match status" value="1"/>
</dbReference>
<dbReference type="GO" id="GO:0006508">
    <property type="term" value="P:proteolysis"/>
    <property type="evidence" value="ECO:0007669"/>
    <property type="project" value="InterPro"/>
</dbReference>
<dbReference type="EMBL" id="NAFL01000226">
    <property type="protein sequence ID" value="OSJ34849.1"/>
    <property type="molecule type" value="Genomic_DNA"/>
</dbReference>
<protein>
    <recommendedName>
        <fullName evidence="3">Peptidase M41 domain-containing protein</fullName>
    </recommendedName>
</protein>
<dbReference type="GO" id="GO:0005524">
    <property type="term" value="F:ATP binding"/>
    <property type="evidence" value="ECO:0007669"/>
    <property type="project" value="InterPro"/>
</dbReference>
<reference evidence="1 2" key="1">
    <citation type="submission" date="2017-03" db="EMBL/GenBank/DDBJ databases">
        <title>Whole genome sequences of fourteen strains of Bradyrhizobium canariense and one strain of Bradyrhizobium japonicum isolated from Lupinus (Papilionoideae: Genisteae) species in Algeria.</title>
        <authorList>
            <person name="Crovadore J."/>
            <person name="Chekireb D."/>
            <person name="Brachmann A."/>
            <person name="Chablais R."/>
            <person name="Cochard B."/>
            <person name="Lefort F."/>
        </authorList>
    </citation>
    <scope>NUCLEOTIDE SEQUENCE [LARGE SCALE GENOMIC DNA]</scope>
    <source>
        <strain evidence="1 2">UBMA197</strain>
    </source>
</reference>
<dbReference type="AlphaFoldDB" id="A0A1Y2JT61"/>
<proteinExistence type="predicted"/>
<dbReference type="Proteomes" id="UP000193335">
    <property type="component" value="Unassembled WGS sequence"/>
</dbReference>
<evidence type="ECO:0000313" key="1">
    <source>
        <dbReference type="EMBL" id="OSJ34849.1"/>
    </source>
</evidence>
<dbReference type="RefSeq" id="WP_085399535.1">
    <property type="nucleotide sequence ID" value="NZ_NAFL01000226.1"/>
</dbReference>
<dbReference type="Gene3D" id="1.20.58.760">
    <property type="entry name" value="Peptidase M41"/>
    <property type="match status" value="1"/>
</dbReference>
<comment type="caution">
    <text evidence="1">The sequence shown here is derived from an EMBL/GenBank/DDBJ whole genome shotgun (WGS) entry which is preliminary data.</text>
</comment>
<dbReference type="GO" id="GO:0004176">
    <property type="term" value="F:ATP-dependent peptidase activity"/>
    <property type="evidence" value="ECO:0007669"/>
    <property type="project" value="InterPro"/>
</dbReference>
<sequence>MSYSRSTAVHEAGHAVQAWALGVSVGALWVGTDGAGGGTKIGPNTHLTLLEQVAIWLSGAVAQEVFNCPGHDLSSFRDNVGVMELLEDHGVSEETEGPALRARASDLAAKTLTTHQAKVMAIADHLEQNGRLEASGFESLMRTP</sequence>
<accession>A0A1Y2JT61</accession>
<evidence type="ECO:0008006" key="3">
    <source>
        <dbReference type="Google" id="ProtNLM"/>
    </source>
</evidence>